<dbReference type="Gene3D" id="3.30.860.10">
    <property type="entry name" value="30s Ribosomal Protein S19, Chain A"/>
    <property type="match status" value="1"/>
</dbReference>
<keyword evidence="5" id="KW-0699">rRNA-binding</keyword>
<keyword evidence="2 5" id="KW-0689">Ribosomal protein</keyword>
<dbReference type="GO" id="GO:0005840">
    <property type="term" value="C:ribosome"/>
    <property type="evidence" value="ECO:0007669"/>
    <property type="project" value="UniProtKB-KW"/>
</dbReference>
<dbReference type="SUPFAM" id="SSF54570">
    <property type="entry name" value="Ribosomal protein S19"/>
    <property type="match status" value="1"/>
</dbReference>
<evidence type="ECO:0000313" key="8">
    <source>
        <dbReference type="Proteomes" id="UP000229529"/>
    </source>
</evidence>
<dbReference type="InterPro" id="IPR002222">
    <property type="entry name" value="Ribosomal_uS19"/>
</dbReference>
<keyword evidence="3 5" id="KW-0687">Ribonucleoprotein</keyword>
<organism evidence="7 8">
    <name type="scientific">Candidatus Hodgkinia cicadicola</name>
    <dbReference type="NCBI Taxonomy" id="573658"/>
    <lineage>
        <taxon>Bacteria</taxon>
        <taxon>Pseudomonadati</taxon>
        <taxon>Pseudomonadota</taxon>
        <taxon>Alphaproteobacteria</taxon>
        <taxon>Hyphomicrobiales</taxon>
        <taxon>Candidatus Hodgkinia</taxon>
    </lineage>
</organism>
<proteinExistence type="inferred from homology"/>
<reference evidence="7" key="1">
    <citation type="submission" date="2017-09" db="EMBL/GenBank/DDBJ databases">
        <authorList>
            <person name="Campbell M.A."/>
            <person name="Lukasik P."/>
            <person name="Simon C."/>
            <person name="McCutcheon J.P."/>
        </authorList>
    </citation>
    <scope>NUCLEOTIDE SEQUENCE [LARGE SCALE GENOMIC DNA]</scope>
    <source>
        <strain evidence="7">ALECUR</strain>
    </source>
</reference>
<dbReference type="PROSITE" id="PS00323">
    <property type="entry name" value="RIBOSOMAL_S19"/>
    <property type="match status" value="1"/>
</dbReference>
<evidence type="ECO:0000256" key="1">
    <source>
        <dbReference type="ARBA" id="ARBA00007345"/>
    </source>
</evidence>
<dbReference type="InterPro" id="IPR023575">
    <property type="entry name" value="Ribosomal_uS19_SF"/>
</dbReference>
<accession>A0ABX4MI68</accession>
<dbReference type="HAMAP" id="MF_00531">
    <property type="entry name" value="Ribosomal_uS19"/>
    <property type="match status" value="1"/>
</dbReference>
<gene>
    <name evidence="5 7" type="primary">rpsS</name>
    <name evidence="7" type="ORF">alecur_57</name>
</gene>
<evidence type="ECO:0000256" key="6">
    <source>
        <dbReference type="RuleBase" id="RU003485"/>
    </source>
</evidence>
<dbReference type="Pfam" id="PF00203">
    <property type="entry name" value="Ribosomal_S19"/>
    <property type="match status" value="1"/>
</dbReference>
<dbReference type="PIRSF" id="PIRSF002144">
    <property type="entry name" value="Ribosomal_S19"/>
    <property type="match status" value="1"/>
</dbReference>
<name>A0ABX4MI68_9HYPH</name>
<dbReference type="EMBL" id="NXGS01000011">
    <property type="protein sequence ID" value="PIM96552.1"/>
    <property type="molecule type" value="Genomic_DNA"/>
</dbReference>
<sequence length="79" mass="9201">MSRSVWKPPFVPNNIIKRCCFKPNIRTWSRNMYIVPGFIGKTFEVYNGKAFIKVRIIPLMVGHKLGEFSFSRKPCNHNG</sequence>
<dbReference type="InterPro" id="IPR020934">
    <property type="entry name" value="Ribosomal_uS19_CS"/>
</dbReference>
<keyword evidence="5" id="KW-0694">RNA-binding</keyword>
<dbReference type="PANTHER" id="PTHR11880">
    <property type="entry name" value="RIBOSOMAL PROTEIN S19P FAMILY MEMBER"/>
    <property type="match status" value="1"/>
</dbReference>
<dbReference type="Proteomes" id="UP000229529">
    <property type="component" value="Unassembled WGS sequence"/>
</dbReference>
<evidence type="ECO:0000256" key="3">
    <source>
        <dbReference type="ARBA" id="ARBA00023274"/>
    </source>
</evidence>
<evidence type="ECO:0000256" key="2">
    <source>
        <dbReference type="ARBA" id="ARBA00022980"/>
    </source>
</evidence>
<evidence type="ECO:0000256" key="5">
    <source>
        <dbReference type="HAMAP-Rule" id="MF_00531"/>
    </source>
</evidence>
<protein>
    <recommendedName>
        <fullName evidence="4 5">Small ribosomal subunit protein uS19</fullName>
    </recommendedName>
</protein>
<dbReference type="PANTHER" id="PTHR11880:SF8">
    <property type="entry name" value="SMALL RIBOSOMAL SUBUNIT PROTEIN US19M"/>
    <property type="match status" value="1"/>
</dbReference>
<comment type="function">
    <text evidence="5">Protein S19 forms a complex with S13 that binds strongly to the 16S ribosomal RNA.</text>
</comment>
<evidence type="ECO:0000313" key="7">
    <source>
        <dbReference type="EMBL" id="PIM96552.1"/>
    </source>
</evidence>
<evidence type="ECO:0000256" key="4">
    <source>
        <dbReference type="ARBA" id="ARBA00035163"/>
    </source>
</evidence>
<comment type="similarity">
    <text evidence="1 5 6">Belongs to the universal ribosomal protein uS19 family.</text>
</comment>
<keyword evidence="8" id="KW-1185">Reference proteome</keyword>
<comment type="caution">
    <text evidence="7">The sequence shown here is derived from an EMBL/GenBank/DDBJ whole genome shotgun (WGS) entry which is preliminary data.</text>
</comment>
<dbReference type="PRINTS" id="PR00975">
    <property type="entry name" value="RIBOSOMALS19"/>
</dbReference>